<proteinExistence type="predicted"/>
<feature type="transmembrane region" description="Helical" evidence="1">
    <location>
        <begin position="379"/>
        <end position="403"/>
    </location>
</feature>
<reference evidence="3" key="1">
    <citation type="submission" date="2017-08" db="EMBL/GenBank/DDBJ databases">
        <authorList>
            <person name="Varghese N."/>
            <person name="Submissions S."/>
        </authorList>
    </citation>
    <scope>NUCLEOTIDE SEQUENCE [LARGE SCALE GENOMIC DNA]</scope>
    <source>
        <strain evidence="3">DSM 4725</strain>
    </source>
</reference>
<evidence type="ECO:0000256" key="1">
    <source>
        <dbReference type="SAM" id="Phobius"/>
    </source>
</evidence>
<accession>A0A285V9W4</accession>
<keyword evidence="3" id="KW-1185">Reference proteome</keyword>
<evidence type="ECO:0008006" key="4">
    <source>
        <dbReference type="Google" id="ProtNLM"/>
    </source>
</evidence>
<feature type="transmembrane region" description="Helical" evidence="1">
    <location>
        <begin position="164"/>
        <end position="180"/>
    </location>
</feature>
<dbReference type="RefSeq" id="WP_097196341.1">
    <property type="nucleotide sequence ID" value="NZ_OBQI01000005.1"/>
</dbReference>
<feature type="transmembrane region" description="Helical" evidence="1">
    <location>
        <begin position="186"/>
        <end position="202"/>
    </location>
</feature>
<protein>
    <recommendedName>
        <fullName evidence="4">4-amino-4-deoxy-L-arabinose transferase</fullName>
    </recommendedName>
</protein>
<evidence type="ECO:0000313" key="3">
    <source>
        <dbReference type="Proteomes" id="UP000219435"/>
    </source>
</evidence>
<dbReference type="EMBL" id="OBQI01000005">
    <property type="protein sequence ID" value="SOC50840.1"/>
    <property type="molecule type" value="Genomic_DNA"/>
</dbReference>
<feature type="transmembrane region" description="Helical" evidence="1">
    <location>
        <begin position="83"/>
        <end position="105"/>
    </location>
</feature>
<organism evidence="2 3">
    <name type="scientific">Blastococcus aggregatus</name>
    <dbReference type="NCBI Taxonomy" id="38502"/>
    <lineage>
        <taxon>Bacteria</taxon>
        <taxon>Bacillati</taxon>
        <taxon>Actinomycetota</taxon>
        <taxon>Actinomycetes</taxon>
        <taxon>Geodermatophilales</taxon>
        <taxon>Geodermatophilaceae</taxon>
        <taxon>Blastococcus</taxon>
    </lineage>
</organism>
<feature type="transmembrane region" description="Helical" evidence="1">
    <location>
        <begin position="346"/>
        <end position="367"/>
    </location>
</feature>
<feature type="transmembrane region" description="Helical" evidence="1">
    <location>
        <begin position="114"/>
        <end position="136"/>
    </location>
</feature>
<keyword evidence="1" id="KW-0812">Transmembrane</keyword>
<evidence type="ECO:0000313" key="2">
    <source>
        <dbReference type="EMBL" id="SOC50840.1"/>
    </source>
</evidence>
<feature type="transmembrane region" description="Helical" evidence="1">
    <location>
        <begin position="214"/>
        <end position="233"/>
    </location>
</feature>
<keyword evidence="1" id="KW-1133">Transmembrane helix</keyword>
<keyword evidence="1" id="KW-0472">Membrane</keyword>
<name>A0A285V9W4_9ACTN</name>
<sequence length="590" mass="62549">MVTVRARRDPMLGVGVALILGQTVLRAVVVLGSYYWQDDFIHMEAAGRLGLSREYLVRDHNGHLEMGTNLVYWLIGRDAGPSFLPAALCLLGMQLVASCLLLAVLRQLFGRSPWLLLPFACYLFTPLGLPVATWWAAGMQAMPMQIAMLTALLALVRALRTRSWRWAALSACCFAAGLLFWEKAVLVLPALVAVVVLVEWAGEPWDRRLRLLRAGWPYVLPHVLLVAAYIPFYRSIVESPVVPLPDAGTALTGAGDTVLRMLLPGLVGGPWTGEGAESTVFSDVGAGRAALAAGLVVAVVATSVWLRGSRAVQGWVLVVGYVAADIGLLLLGRGDYLQIVARDPRYVTDALPIIVIGVCAAFSGPLLDGRARRRAVRAVGVRAAGATAGVLLIAGSGVSSALVAGELQHPESKAYVQAAVRVIDENPDVSVVSGSAPGEVLLARYPDVGRLLDAVGQDRRFDEPGTDMRMLDGLAFLRPIALLEPTLRAFGPVAGCGWALTAAEQRLGVVPEADGRISQVLRIGYATAQEATLHVVVGDDEQELALPPGMGSAYFVVTAQQGPLGARVTSPGPVCVQEAVVGRPWPLGGS</sequence>
<feature type="transmembrane region" description="Helical" evidence="1">
    <location>
        <begin position="12"/>
        <end position="36"/>
    </location>
</feature>
<feature type="transmembrane region" description="Helical" evidence="1">
    <location>
        <begin position="142"/>
        <end position="159"/>
    </location>
</feature>
<dbReference type="AlphaFoldDB" id="A0A285V9W4"/>
<feature type="transmembrane region" description="Helical" evidence="1">
    <location>
        <begin position="289"/>
        <end position="308"/>
    </location>
</feature>
<feature type="transmembrane region" description="Helical" evidence="1">
    <location>
        <begin position="315"/>
        <end position="334"/>
    </location>
</feature>
<dbReference type="Proteomes" id="UP000219435">
    <property type="component" value="Unassembled WGS sequence"/>
</dbReference>
<dbReference type="OrthoDB" id="3778510at2"/>
<gene>
    <name evidence="2" type="ORF">SAMN05660748_3599</name>
</gene>